<proteinExistence type="predicted"/>
<protein>
    <submittedName>
        <fullName evidence="2">Type II toxin-antitoxin system RelE/ParE family toxin</fullName>
    </submittedName>
</protein>
<evidence type="ECO:0000313" key="2">
    <source>
        <dbReference type="EMBL" id="MFC4310515.1"/>
    </source>
</evidence>
<reference evidence="3" key="1">
    <citation type="journal article" date="2019" name="Int. J. Syst. Evol. Microbiol.">
        <title>The Global Catalogue of Microorganisms (GCM) 10K type strain sequencing project: providing services to taxonomists for standard genome sequencing and annotation.</title>
        <authorList>
            <consortium name="The Broad Institute Genomics Platform"/>
            <consortium name="The Broad Institute Genome Sequencing Center for Infectious Disease"/>
            <person name="Wu L."/>
            <person name="Ma J."/>
        </authorList>
    </citation>
    <scope>NUCLEOTIDE SEQUENCE [LARGE SCALE GENOMIC DNA]</scope>
    <source>
        <strain evidence="3">CGMCC 1.10759</strain>
    </source>
</reference>
<dbReference type="Pfam" id="PF05016">
    <property type="entry name" value="ParE_toxin"/>
    <property type="match status" value="1"/>
</dbReference>
<gene>
    <name evidence="2" type="ORF">ACFPN2_15600</name>
</gene>
<dbReference type="InterPro" id="IPR035093">
    <property type="entry name" value="RelE/ParE_toxin_dom_sf"/>
</dbReference>
<sequence length="118" mass="13385">MKRARFIASARREFLAEVAYYHTQEPDLGVRFTNAVEAAAARALAFPFSGSPASKNTRRIFVRGFPFAVIYRPDSDGILIVAVAHRSRWPEYWHLRVQEDGAVYRVTPNVSAETATWL</sequence>
<evidence type="ECO:0000313" key="3">
    <source>
        <dbReference type="Proteomes" id="UP001595904"/>
    </source>
</evidence>
<keyword evidence="1" id="KW-1277">Toxin-antitoxin system</keyword>
<name>A0ABV8SUW9_9GAMM</name>
<dbReference type="Proteomes" id="UP001595904">
    <property type="component" value="Unassembled WGS sequence"/>
</dbReference>
<keyword evidence="3" id="KW-1185">Reference proteome</keyword>
<dbReference type="RefSeq" id="WP_380598062.1">
    <property type="nucleotide sequence ID" value="NZ_JBHSDU010000003.1"/>
</dbReference>
<dbReference type="InterPro" id="IPR007712">
    <property type="entry name" value="RelE/ParE_toxin"/>
</dbReference>
<evidence type="ECO:0000256" key="1">
    <source>
        <dbReference type="ARBA" id="ARBA00022649"/>
    </source>
</evidence>
<organism evidence="2 3">
    <name type="scientific">Steroidobacter flavus</name>
    <dbReference type="NCBI Taxonomy" id="1842136"/>
    <lineage>
        <taxon>Bacteria</taxon>
        <taxon>Pseudomonadati</taxon>
        <taxon>Pseudomonadota</taxon>
        <taxon>Gammaproteobacteria</taxon>
        <taxon>Steroidobacterales</taxon>
        <taxon>Steroidobacteraceae</taxon>
        <taxon>Steroidobacter</taxon>
    </lineage>
</organism>
<dbReference type="EMBL" id="JBHSDU010000003">
    <property type="protein sequence ID" value="MFC4310515.1"/>
    <property type="molecule type" value="Genomic_DNA"/>
</dbReference>
<dbReference type="Gene3D" id="3.30.2310.20">
    <property type="entry name" value="RelE-like"/>
    <property type="match status" value="1"/>
</dbReference>
<comment type="caution">
    <text evidence="2">The sequence shown here is derived from an EMBL/GenBank/DDBJ whole genome shotgun (WGS) entry which is preliminary data.</text>
</comment>
<accession>A0ABV8SUW9</accession>